<accession>A0ACB8GS30</accession>
<sequence length="545" mass="61835">MDNLLINYSFSTLLLFFPSLVMFAIDHNTVSLSGFQIPVALLVLFTVTSVVQWTLKFSKKYPPGPMGIPFFGNLFQLSKQGLNQWGHIYGDMAYLKVFGQGILLINSHTAAIDLLHRRSTIYSDRPSFVVINALTRGLFLGVLSYGDVWRKFRRGGHESMSKGAMGRYHKLQEREALIFTENLLKDSSDWHQEVSRMTISMLLSTVYDLPATISKDDPIIAKFNRFDNLLIEAAFPGNYLVEFFHWIKFLPSFIVPWKKRMADGYVEFSAFFEKLWNDTAKQVDAGEEKPGIAGYILRERQKLGFTEAQAAWLPATYANGSASITEVMLWFFLAMVAFPEQQKRCQDELDAVVGRSRMPTASDAENLPYMKALVKEVLRWRPVSPLGTQHVVKQDDWYEGRFIPKGTMCFANIWLMNRDKTVYGEDADEFNPGRFLDKDGNFVDIVGKTKDGYLESEGHVAYGFGARICPGRYYANEALLIVFSRLLWAATIKPGINASTGKSTIPDLRETVGAGITMRPPNFDIMVQRRFDEAPALLLQTKELL</sequence>
<gene>
    <name evidence="1" type="ORF">JR316_0008995</name>
</gene>
<dbReference type="EMBL" id="JAFIQS020000008">
    <property type="protein sequence ID" value="KAH9478540.1"/>
    <property type="molecule type" value="Genomic_DNA"/>
</dbReference>
<keyword evidence="1" id="KW-0503">Monooxygenase</keyword>
<evidence type="ECO:0000313" key="1">
    <source>
        <dbReference type="EMBL" id="KAH9478540.1"/>
    </source>
</evidence>
<evidence type="ECO:0000313" key="2">
    <source>
        <dbReference type="Proteomes" id="UP000664032"/>
    </source>
</evidence>
<reference evidence="1" key="1">
    <citation type="submission" date="2021-10" db="EMBL/GenBank/DDBJ databases">
        <title>Psilocybe cubensis genome.</title>
        <authorList>
            <person name="Mckernan K.J."/>
            <person name="Crawford S."/>
            <person name="Trippe A."/>
            <person name="Kane L.T."/>
            <person name="Mclaughlin S."/>
        </authorList>
    </citation>
    <scope>NUCLEOTIDE SEQUENCE</scope>
    <source>
        <strain evidence="1">MGC-MH-2018</strain>
    </source>
</reference>
<keyword evidence="1" id="KW-0560">Oxidoreductase</keyword>
<organism evidence="1 2">
    <name type="scientific">Psilocybe cubensis</name>
    <name type="common">Psychedelic mushroom</name>
    <name type="synonym">Stropharia cubensis</name>
    <dbReference type="NCBI Taxonomy" id="181762"/>
    <lineage>
        <taxon>Eukaryota</taxon>
        <taxon>Fungi</taxon>
        <taxon>Dikarya</taxon>
        <taxon>Basidiomycota</taxon>
        <taxon>Agaricomycotina</taxon>
        <taxon>Agaricomycetes</taxon>
        <taxon>Agaricomycetidae</taxon>
        <taxon>Agaricales</taxon>
        <taxon>Agaricineae</taxon>
        <taxon>Strophariaceae</taxon>
        <taxon>Psilocybe</taxon>
    </lineage>
</organism>
<name>A0ACB8GS30_PSICU</name>
<keyword evidence="2" id="KW-1185">Reference proteome</keyword>
<comment type="caution">
    <text evidence="1">The sequence shown here is derived from an EMBL/GenBank/DDBJ whole genome shotgun (WGS) entry which is preliminary data.</text>
</comment>
<dbReference type="Proteomes" id="UP000664032">
    <property type="component" value="Unassembled WGS sequence"/>
</dbReference>
<proteinExistence type="predicted"/>
<protein>
    <submittedName>
        <fullName evidence="1">Cytochrome P450 monooxygenase</fullName>
    </submittedName>
</protein>